<evidence type="ECO:0000313" key="3">
    <source>
        <dbReference type="EMBL" id="CAG9609671.1"/>
    </source>
</evidence>
<feature type="signal peptide" evidence="2">
    <location>
        <begin position="1"/>
        <end position="21"/>
    </location>
</feature>
<comment type="caution">
    <text evidence="3">The sequence shown here is derived from an EMBL/GenBank/DDBJ whole genome shotgun (WGS) entry which is preliminary data.</text>
</comment>
<dbReference type="Proteomes" id="UP000789845">
    <property type="component" value="Unassembled WGS sequence"/>
</dbReference>
<dbReference type="PROSITE" id="PS51257">
    <property type="entry name" value="PROKAR_LIPOPROTEIN"/>
    <property type="match status" value="1"/>
</dbReference>
<accession>A0A9C7GC50</accession>
<dbReference type="InterPro" id="IPR019076">
    <property type="entry name" value="Spore_lipoprot_YhcN/YlaJ-like"/>
</dbReference>
<proteinExistence type="predicted"/>
<feature type="compositionally biased region" description="Polar residues" evidence="1">
    <location>
        <begin position="210"/>
        <end position="220"/>
    </location>
</feature>
<keyword evidence="4" id="KW-1185">Reference proteome</keyword>
<dbReference type="AlphaFoldDB" id="A0A9C7GC50"/>
<feature type="region of interest" description="Disordered" evidence="1">
    <location>
        <begin position="182"/>
        <end position="220"/>
    </location>
</feature>
<organism evidence="3 4">
    <name type="scientific">Pseudoneobacillus rhizosphaerae</name>
    <dbReference type="NCBI Taxonomy" id="2880968"/>
    <lineage>
        <taxon>Bacteria</taxon>
        <taxon>Bacillati</taxon>
        <taxon>Bacillota</taxon>
        <taxon>Bacilli</taxon>
        <taxon>Bacillales</taxon>
        <taxon>Bacillaceae</taxon>
        <taxon>Pseudoneobacillus</taxon>
    </lineage>
</organism>
<keyword evidence="2" id="KW-0732">Signal</keyword>
<protein>
    <recommendedName>
        <fullName evidence="5">Sporulation protein</fullName>
    </recommendedName>
</protein>
<feature type="chain" id="PRO_5039724192" description="Sporulation protein" evidence="2">
    <location>
        <begin position="22"/>
        <end position="220"/>
    </location>
</feature>
<evidence type="ECO:0000256" key="1">
    <source>
        <dbReference type="SAM" id="MobiDB-lite"/>
    </source>
</evidence>
<evidence type="ECO:0000313" key="4">
    <source>
        <dbReference type="Proteomes" id="UP000789845"/>
    </source>
</evidence>
<evidence type="ECO:0008006" key="5">
    <source>
        <dbReference type="Google" id="ProtNLM"/>
    </source>
</evidence>
<dbReference type="Pfam" id="PF09580">
    <property type="entry name" value="Spore_YhcN_YlaJ"/>
    <property type="match status" value="1"/>
</dbReference>
<sequence length="220" mass="24490">MNKMFITLGICGMFALTGCGASDTAQNDIYEESGNTINVNNQRADIYNVNNKNKASDFGYVRHQKNPIAGNTNTDHYAAVDREKLADNISKMSSDLPNVHDVATLVTDEEILIAYATDSNNRNETADQVKRTALSFVPRYYHVYVSDDVNLIKNVESYATLSSNSRNVDSLVDQLIRKMLKSPQGRRVSEEENENGVMKNEMAPKADRGFSNQVQPVGNK</sequence>
<gene>
    <name evidence="3" type="ORF">NEOCIP111885_03414</name>
</gene>
<evidence type="ECO:0000256" key="2">
    <source>
        <dbReference type="SAM" id="SignalP"/>
    </source>
</evidence>
<name>A0A9C7GC50_9BACI</name>
<dbReference type="EMBL" id="CAKJTG010000022">
    <property type="protein sequence ID" value="CAG9609671.1"/>
    <property type="molecule type" value="Genomic_DNA"/>
</dbReference>
<reference evidence="3" key="1">
    <citation type="submission" date="2021-10" db="EMBL/GenBank/DDBJ databases">
        <authorList>
            <person name="Criscuolo A."/>
        </authorList>
    </citation>
    <scope>NUCLEOTIDE SEQUENCE</scope>
    <source>
        <strain evidence="3">CIP111885</strain>
    </source>
</reference>
<dbReference type="RefSeq" id="WP_230497902.1">
    <property type="nucleotide sequence ID" value="NZ_CAKJTG010000022.1"/>
</dbReference>